<feature type="transmembrane region" description="Helical" evidence="7">
    <location>
        <begin position="145"/>
        <end position="166"/>
    </location>
</feature>
<proteinExistence type="inferred from homology"/>
<evidence type="ECO:0000256" key="5">
    <source>
        <dbReference type="ARBA" id="ARBA00022989"/>
    </source>
</evidence>
<organism evidence="9 10">
    <name type="scientific">Dictyobacter formicarum</name>
    <dbReference type="NCBI Taxonomy" id="2778368"/>
    <lineage>
        <taxon>Bacteria</taxon>
        <taxon>Bacillati</taxon>
        <taxon>Chloroflexota</taxon>
        <taxon>Ktedonobacteria</taxon>
        <taxon>Ktedonobacterales</taxon>
        <taxon>Dictyobacteraceae</taxon>
        <taxon>Dictyobacter</taxon>
    </lineage>
</organism>
<feature type="transmembrane region" description="Helical" evidence="7">
    <location>
        <begin position="249"/>
        <end position="270"/>
    </location>
</feature>
<keyword evidence="6 7" id="KW-0472">Membrane</keyword>
<evidence type="ECO:0000256" key="2">
    <source>
        <dbReference type="ARBA" id="ARBA00022448"/>
    </source>
</evidence>
<dbReference type="PANTHER" id="PTHR43744">
    <property type="entry name" value="ABC TRANSPORTER PERMEASE PROTEIN MG189-RELATED-RELATED"/>
    <property type="match status" value="1"/>
</dbReference>
<dbReference type="PROSITE" id="PS50928">
    <property type="entry name" value="ABC_TM1"/>
    <property type="match status" value="1"/>
</dbReference>
<dbReference type="PANTHER" id="PTHR43744:SF12">
    <property type="entry name" value="ABC TRANSPORTER PERMEASE PROTEIN MG189-RELATED"/>
    <property type="match status" value="1"/>
</dbReference>
<name>A0ABQ3VT25_9CHLR</name>
<keyword evidence="10" id="KW-1185">Reference proteome</keyword>
<evidence type="ECO:0000256" key="6">
    <source>
        <dbReference type="ARBA" id="ARBA00023136"/>
    </source>
</evidence>
<feature type="transmembrane region" description="Helical" evidence="7">
    <location>
        <begin position="22"/>
        <end position="43"/>
    </location>
</feature>
<gene>
    <name evidence="9" type="primary">ugpE_3</name>
    <name evidence="9" type="ORF">KSZ_68550</name>
</gene>
<comment type="subcellular location">
    <subcellularLocation>
        <location evidence="1 7">Cell membrane</location>
        <topology evidence="1 7">Multi-pass membrane protein</topology>
    </subcellularLocation>
</comment>
<dbReference type="EMBL" id="BNJJ01000028">
    <property type="protein sequence ID" value="GHO88849.1"/>
    <property type="molecule type" value="Genomic_DNA"/>
</dbReference>
<reference evidence="9 10" key="1">
    <citation type="journal article" date="2021" name="Int. J. Syst. Evol. Microbiol.">
        <title>Reticulibacter mediterranei gen. nov., sp. nov., within the new family Reticulibacteraceae fam. nov., and Ktedonospora formicarum gen. nov., sp. nov., Ktedonobacter robiniae sp. nov., Dictyobacter formicarum sp. nov. and Dictyobacter arantiisoli sp. nov., belonging to the class Ktedonobacteria.</title>
        <authorList>
            <person name="Yabe S."/>
            <person name="Zheng Y."/>
            <person name="Wang C.M."/>
            <person name="Sakai Y."/>
            <person name="Abe K."/>
            <person name="Yokota A."/>
            <person name="Donadio S."/>
            <person name="Cavaletti L."/>
            <person name="Monciardini P."/>
        </authorList>
    </citation>
    <scope>NUCLEOTIDE SEQUENCE [LARGE SCALE GENOMIC DNA]</scope>
    <source>
        <strain evidence="9 10">SOSP1-9</strain>
    </source>
</reference>
<keyword evidence="2 7" id="KW-0813">Transport</keyword>
<keyword evidence="3" id="KW-1003">Cell membrane</keyword>
<keyword evidence="4 7" id="KW-0812">Transmembrane</keyword>
<protein>
    <submittedName>
        <fullName evidence="9">Sn-glycerol-3-phosphate transport system permease protein UgpE</fullName>
    </submittedName>
</protein>
<evidence type="ECO:0000256" key="7">
    <source>
        <dbReference type="RuleBase" id="RU363032"/>
    </source>
</evidence>
<accession>A0ABQ3VT25</accession>
<dbReference type="Pfam" id="PF00528">
    <property type="entry name" value="BPD_transp_1"/>
    <property type="match status" value="1"/>
</dbReference>
<feature type="transmembrane region" description="Helical" evidence="7">
    <location>
        <begin position="203"/>
        <end position="223"/>
    </location>
</feature>
<evidence type="ECO:0000256" key="1">
    <source>
        <dbReference type="ARBA" id="ARBA00004651"/>
    </source>
</evidence>
<evidence type="ECO:0000256" key="3">
    <source>
        <dbReference type="ARBA" id="ARBA00022475"/>
    </source>
</evidence>
<dbReference type="InterPro" id="IPR000515">
    <property type="entry name" value="MetI-like"/>
</dbReference>
<dbReference type="Proteomes" id="UP000635565">
    <property type="component" value="Unassembled WGS sequence"/>
</dbReference>
<dbReference type="InterPro" id="IPR035906">
    <property type="entry name" value="MetI-like_sf"/>
</dbReference>
<feature type="transmembrane region" description="Helical" evidence="7">
    <location>
        <begin position="116"/>
        <end position="139"/>
    </location>
</feature>
<comment type="caution">
    <text evidence="9">The sequence shown here is derived from an EMBL/GenBank/DDBJ whole genome shotgun (WGS) entry which is preliminary data.</text>
</comment>
<evidence type="ECO:0000313" key="10">
    <source>
        <dbReference type="Proteomes" id="UP000635565"/>
    </source>
</evidence>
<evidence type="ECO:0000256" key="4">
    <source>
        <dbReference type="ARBA" id="ARBA00022692"/>
    </source>
</evidence>
<feature type="transmembrane region" description="Helical" evidence="7">
    <location>
        <begin position="85"/>
        <end position="109"/>
    </location>
</feature>
<keyword evidence="5 7" id="KW-1133">Transmembrane helix</keyword>
<feature type="domain" description="ABC transmembrane type-1" evidence="8">
    <location>
        <begin position="81"/>
        <end position="270"/>
    </location>
</feature>
<evidence type="ECO:0000313" key="9">
    <source>
        <dbReference type="EMBL" id="GHO88849.1"/>
    </source>
</evidence>
<feature type="transmembrane region" description="Helical" evidence="7">
    <location>
        <begin position="55"/>
        <end position="73"/>
    </location>
</feature>
<comment type="similarity">
    <text evidence="7">Belongs to the binding-protein-dependent transport system permease family.</text>
</comment>
<sequence length="284" mass="31697">MSLINHSTTTRSQAFRLHPGKIGLFLLTAVLAILVVFPLLWMLSSAFKGSSDEMSMSLIPSAPTLANFIYVFTQVPFLSYMLNSFIVAGSVTMGALLFHSMAAYALSWLRFPGRDVIFLGIFATFLVSLPVILVPLFILVKMLGLLNNFGGLIIPALFNAFGIFLLRQFYLGIPKELGEAAILDGCNHWQVYWRLIIPLSKPILAALAVFFFLANWNSFLWPLTITNNQSLWMVQIGIENFQTQYAGSWNYIMAASTIAALPTLLLFFLFQRQLVTSIKSSGFK</sequence>
<evidence type="ECO:0000259" key="8">
    <source>
        <dbReference type="PROSITE" id="PS50928"/>
    </source>
</evidence>
<dbReference type="Gene3D" id="1.10.3720.10">
    <property type="entry name" value="MetI-like"/>
    <property type="match status" value="1"/>
</dbReference>
<dbReference type="SUPFAM" id="SSF161098">
    <property type="entry name" value="MetI-like"/>
    <property type="match status" value="1"/>
</dbReference>
<dbReference type="CDD" id="cd06261">
    <property type="entry name" value="TM_PBP2"/>
    <property type="match status" value="1"/>
</dbReference>